<feature type="region of interest" description="Disordered" evidence="1">
    <location>
        <begin position="101"/>
        <end position="157"/>
    </location>
</feature>
<sequence>MSIPVQVAASMFAPQPVRATQHPSFLDRRRSSTLNKDMYLASMRRPSATPSVISNFFQGWSTNTSTKEPYLQRNDNNDARRNSSISAASISTTESDASYSSALSSGLVHPTQPIFDRPHHPTPAHQRRLSMAQQSQDEDDDEDEALHPKRSHRADSVQIGNHINDLLKNEDVKDAVEILKEAICTMKMTDLHQDHDNEQVVNTYSTMLCTLCEPKMARIITEISGIDLENNPDAVYDTIIWKMFAKVVEAGYTLETSAYVAVAQYLVDAKQEILALQAIYSMPRPCWDIQIYRLAISLHLLQTPKQIEQAEYLIGEFGKPYIELANPLAPTMLPPIHIETPLMSQVTEQDRFKLWMFYQNALSGTQWAYAREKYEQRNVEESAQVARSQRRRNSILQDWAERRIQGTTNQECLQQDKIDNDNAMMYTALQCQQYEYAWHLYKKMGAAVDEFTPRVAMHVCWLAFGATPIMTHVSRRSDWEARAWTVYTRFMCTEYMVPDQPEMPGFLQEMLLLATFAPAKANERYDKVFSIYDLLLRLQFDHLLSDEQVVIPMLCALLLECRGSPATIVETCSKAFSIWRRKKAIDNVNHVQQVSSYAIPWALLVLCYKSGSINDFAELLEYLLPLPVEDLPTSLLAPLQAFHDTHLQCGPSSSTQCYFHKYIFRPVQFIDDDQGNSVDEGDNKGVSLDKSDVEEECLDKFGFICHDGEWGKSVQHGDGDATTSGPIAFVDHALHQRTNISHPIANMLAMAAGLGAGQDESLQGQALHSSSTKAKSLIRHCFDVVSHKHK</sequence>
<name>A0A077WCR2_9FUNG</name>
<gene>
    <name evidence="2" type="ORF">LRAMOSA06918</name>
</gene>
<dbReference type="AlphaFoldDB" id="A0A077WCR2"/>
<dbReference type="EMBL" id="LK023314">
    <property type="protein sequence ID" value="CDS03963.1"/>
    <property type="molecule type" value="Genomic_DNA"/>
</dbReference>
<evidence type="ECO:0000313" key="2">
    <source>
        <dbReference type="EMBL" id="CDS03963.1"/>
    </source>
</evidence>
<proteinExistence type="predicted"/>
<feature type="region of interest" description="Disordered" evidence="1">
    <location>
        <begin position="63"/>
        <end position="82"/>
    </location>
</feature>
<dbReference type="OrthoDB" id="2137681at2759"/>
<protein>
    <submittedName>
        <fullName evidence="2">Uncharacterized protein</fullName>
    </submittedName>
</protein>
<accession>A0A077WCR2</accession>
<evidence type="ECO:0000256" key="1">
    <source>
        <dbReference type="SAM" id="MobiDB-lite"/>
    </source>
</evidence>
<reference evidence="2" key="1">
    <citation type="journal article" date="2014" name="Genome Announc.">
        <title>De novo whole-genome sequence and genome annotation of Lichtheimia ramosa.</title>
        <authorList>
            <person name="Linde J."/>
            <person name="Schwartze V."/>
            <person name="Binder U."/>
            <person name="Lass-Florl C."/>
            <person name="Voigt K."/>
            <person name="Horn F."/>
        </authorList>
    </citation>
    <scope>NUCLEOTIDE SEQUENCE</scope>
    <source>
        <strain evidence="2">JMRC FSU:6197</strain>
    </source>
</reference>
<organism evidence="2">
    <name type="scientific">Lichtheimia ramosa</name>
    <dbReference type="NCBI Taxonomy" id="688394"/>
    <lineage>
        <taxon>Eukaryota</taxon>
        <taxon>Fungi</taxon>
        <taxon>Fungi incertae sedis</taxon>
        <taxon>Mucoromycota</taxon>
        <taxon>Mucoromycotina</taxon>
        <taxon>Mucoromycetes</taxon>
        <taxon>Mucorales</taxon>
        <taxon>Lichtheimiaceae</taxon>
        <taxon>Lichtheimia</taxon>
    </lineage>
</organism>